<gene>
    <name evidence="5" type="ORF">P0082_06285</name>
</gene>
<dbReference type="CDD" id="cd00827">
    <property type="entry name" value="init_cond_enzymes"/>
    <property type="match status" value="1"/>
</dbReference>
<evidence type="ECO:0000313" key="6">
    <source>
        <dbReference type="Proteomes" id="UP001228690"/>
    </source>
</evidence>
<keyword evidence="2" id="KW-0808">Transferase</keyword>
<dbReference type="InterPro" id="IPR013528">
    <property type="entry name" value="HMG_CoA_synth_N"/>
</dbReference>
<feature type="domain" description="Hydroxymethylglutaryl-coenzyme A synthase C-terminal" evidence="4">
    <location>
        <begin position="273"/>
        <end position="412"/>
    </location>
</feature>
<dbReference type="Proteomes" id="UP001228690">
    <property type="component" value="Chromosome"/>
</dbReference>
<dbReference type="SUPFAM" id="SSF53901">
    <property type="entry name" value="Thiolase-like"/>
    <property type="match status" value="2"/>
</dbReference>
<dbReference type="Pfam" id="PF08540">
    <property type="entry name" value="HMG_CoA_synt_C"/>
    <property type="match status" value="1"/>
</dbReference>
<dbReference type="InterPro" id="IPR013746">
    <property type="entry name" value="HMG_CoA_synt_C_dom"/>
</dbReference>
<evidence type="ECO:0000256" key="1">
    <source>
        <dbReference type="ARBA" id="ARBA00007061"/>
    </source>
</evidence>
<dbReference type="Pfam" id="PF01154">
    <property type="entry name" value="HMG_CoA_synt_N"/>
    <property type="match status" value="1"/>
</dbReference>
<dbReference type="InterPro" id="IPR016039">
    <property type="entry name" value="Thiolase-like"/>
</dbReference>
<sequence length="414" mass="46243">MSQRVGIERINLYGGSMSLDLRTLAEARDKDPDKNVSELLINRRTLLPPWEDIITIAANAAKPIIDEEIAEKIGLFIVGTEGSTDFGKPISTNLHEALQLPSNVRNFETKHACFSGMAAMDSAIDWVASGHNQGRKALVIAADFSRVHMNTKQEFVMGGVATAMVISDQPEIIEFELGKRGNWTTNIYDTYRPTAREEMGNNETSLFTYIDALEGSYNDYVKIVEGMGEQIDFNTYFKKLVFHTPFAGMAFQAFRSLNSIANSGKKKSELRTDFETKVLPALRISRQVGSCYASSNYAGIVSLLLSCDDLQAGDRVGFYAYGSGAIGEFYSATVCPDAGEKLQKLQIIEKLEARYQANVSEYEENEAIRDSYVENPDFEPDFSKPAGVYDKCYKDAGLYVLKSVREYRRKYGWS</sequence>
<dbReference type="RefSeq" id="WP_326926253.1">
    <property type="nucleotide sequence ID" value="NZ_CP123443.1"/>
</dbReference>
<accession>A0ABY8MDV4</accession>
<dbReference type="PANTHER" id="PTHR43323:SF2">
    <property type="entry name" value="HYDROXYMETHYLGLUTARYL-COA SYNTHASE"/>
    <property type="match status" value="1"/>
</dbReference>
<evidence type="ECO:0000259" key="3">
    <source>
        <dbReference type="Pfam" id="PF01154"/>
    </source>
</evidence>
<protein>
    <submittedName>
        <fullName evidence="5">Hydroxymethylglutaryl-CoA synthase</fullName>
    </submittedName>
</protein>
<dbReference type="EMBL" id="CP123443">
    <property type="protein sequence ID" value="WGK68088.1"/>
    <property type="molecule type" value="Genomic_DNA"/>
</dbReference>
<evidence type="ECO:0000256" key="2">
    <source>
        <dbReference type="ARBA" id="ARBA00022679"/>
    </source>
</evidence>
<evidence type="ECO:0000259" key="4">
    <source>
        <dbReference type="Pfam" id="PF08540"/>
    </source>
</evidence>
<reference evidence="5 6" key="1">
    <citation type="submission" date="2023-04" db="EMBL/GenBank/DDBJ databases">
        <title>Spirochaete genome identified in red abalone sample constitutes a novel genus.</title>
        <authorList>
            <person name="Sharma S.P."/>
            <person name="Purcell C.M."/>
            <person name="Hyde J.R."/>
            <person name="Severin A.J."/>
        </authorList>
    </citation>
    <scope>NUCLEOTIDE SEQUENCE [LARGE SCALE GENOMIC DNA]</scope>
    <source>
        <strain evidence="5 6">SP-2023</strain>
    </source>
</reference>
<proteinExistence type="inferred from homology"/>
<name>A0ABY8MDV4_9SPIO</name>
<dbReference type="Gene3D" id="3.40.47.10">
    <property type="match status" value="2"/>
</dbReference>
<dbReference type="PANTHER" id="PTHR43323">
    <property type="entry name" value="3-HYDROXY-3-METHYLGLUTARYL COENZYME A SYNTHASE"/>
    <property type="match status" value="1"/>
</dbReference>
<organism evidence="5 6">
    <name type="scientific">Candidatus Haliotispira prima</name>
    <dbReference type="NCBI Taxonomy" id="3034016"/>
    <lineage>
        <taxon>Bacteria</taxon>
        <taxon>Pseudomonadati</taxon>
        <taxon>Spirochaetota</taxon>
        <taxon>Spirochaetia</taxon>
        <taxon>Spirochaetales</taxon>
        <taxon>Spirochaetaceae</taxon>
        <taxon>Candidatus Haliotispira</taxon>
    </lineage>
</organism>
<feature type="domain" description="Hydroxymethylglutaryl-coenzyme A synthase N-terminal" evidence="3">
    <location>
        <begin position="3"/>
        <end position="167"/>
    </location>
</feature>
<evidence type="ECO:0000313" key="5">
    <source>
        <dbReference type="EMBL" id="WGK68088.1"/>
    </source>
</evidence>
<comment type="similarity">
    <text evidence="1">Belongs to the thiolase-like superfamily. HMG-CoA synthase family.</text>
</comment>
<keyword evidence="6" id="KW-1185">Reference proteome</keyword>